<reference evidence="3" key="1">
    <citation type="submission" date="2016-06" db="UniProtKB">
        <authorList>
            <consortium name="WormBaseParasite"/>
        </authorList>
    </citation>
    <scope>IDENTIFICATION</scope>
</reference>
<protein>
    <submittedName>
        <fullName evidence="3">TLDc domain-containing protein</fullName>
    </submittedName>
</protein>
<organism evidence="3">
    <name type="scientific">Soboliphyme baturini</name>
    <dbReference type="NCBI Taxonomy" id="241478"/>
    <lineage>
        <taxon>Eukaryota</taxon>
        <taxon>Metazoa</taxon>
        <taxon>Ecdysozoa</taxon>
        <taxon>Nematoda</taxon>
        <taxon>Enoplea</taxon>
        <taxon>Dorylaimia</taxon>
        <taxon>Dioctophymatida</taxon>
        <taxon>Dioctophymatoidea</taxon>
        <taxon>Soboliphymatidae</taxon>
        <taxon>Soboliphyme</taxon>
    </lineage>
</organism>
<dbReference type="WBParaSite" id="SBAD_0001007501-mRNA-1">
    <property type="protein sequence ID" value="SBAD_0001007501-mRNA-1"/>
    <property type="gene ID" value="SBAD_0001007501"/>
</dbReference>
<name>A0A183J1H8_9BILA</name>
<reference evidence="1 2" key="2">
    <citation type="submission" date="2018-11" db="EMBL/GenBank/DDBJ databases">
        <authorList>
            <consortium name="Pathogen Informatics"/>
        </authorList>
    </citation>
    <scope>NUCLEOTIDE SEQUENCE [LARGE SCALE GENOMIC DNA]</scope>
</reference>
<evidence type="ECO:0000313" key="2">
    <source>
        <dbReference type="Proteomes" id="UP000270296"/>
    </source>
</evidence>
<proteinExistence type="predicted"/>
<dbReference type="EMBL" id="UZAM01013084">
    <property type="protein sequence ID" value="VDP25343.1"/>
    <property type="molecule type" value="Genomic_DNA"/>
</dbReference>
<evidence type="ECO:0000313" key="1">
    <source>
        <dbReference type="EMBL" id="VDP25343.1"/>
    </source>
</evidence>
<evidence type="ECO:0000313" key="3">
    <source>
        <dbReference type="WBParaSite" id="SBAD_0001007501-mRNA-1"/>
    </source>
</evidence>
<gene>
    <name evidence="1" type="ORF">SBAD_LOCUS9726</name>
</gene>
<dbReference type="AlphaFoldDB" id="A0A183J1H8"/>
<accession>A0A183J1H8</accession>
<sequence>MLVVTSNGNMGSFCFKAFNEDDDVNDYDQNVRTLYGRHYSGCSGLHGKQRKSVCLPVWQYKDLVTTCVMKGSSRTHLL</sequence>
<dbReference type="Proteomes" id="UP000270296">
    <property type="component" value="Unassembled WGS sequence"/>
</dbReference>
<keyword evidence="2" id="KW-1185">Reference proteome</keyword>